<proteinExistence type="predicted"/>
<dbReference type="Pfam" id="PF00072">
    <property type="entry name" value="Response_reg"/>
    <property type="match status" value="1"/>
</dbReference>
<dbReference type="SUPFAM" id="SSF52172">
    <property type="entry name" value="CheY-like"/>
    <property type="match status" value="1"/>
</dbReference>
<feature type="domain" description="Response regulatory" evidence="4">
    <location>
        <begin position="1"/>
        <end position="114"/>
    </location>
</feature>
<reference evidence="5" key="1">
    <citation type="submission" date="2022-11" db="EMBL/GenBank/DDBJ databases">
        <authorList>
            <person name="Scott C."/>
            <person name="Bruce N."/>
        </authorList>
    </citation>
    <scope>NUCLEOTIDE SEQUENCE</scope>
</reference>
<accession>A0A9P1MDX3</accession>
<evidence type="ECO:0000313" key="5">
    <source>
        <dbReference type="EMBL" id="CAI4217767.1"/>
    </source>
</evidence>
<dbReference type="Proteomes" id="UP000838763">
    <property type="component" value="Unassembled WGS sequence"/>
</dbReference>
<sequence>MRLLTTVVRRRNHAFATACNGVDAVQKYKAALNEEKQFNIVFMDMSMPVMDGFEATREIRQLEATAGVPESKIVALTGLSSELSRNRAFVSGCDLFLTKPVRLDKLRSLLDEWLAEPELGVKPDLAPEPASSCV</sequence>
<dbReference type="SMART" id="SM00448">
    <property type="entry name" value="REC"/>
    <property type="match status" value="1"/>
</dbReference>
<feature type="modified residue" description="4-aspartylphosphate" evidence="3">
    <location>
        <position position="44"/>
    </location>
</feature>
<dbReference type="OrthoDB" id="303614at2759"/>
<dbReference type="CDD" id="cd17546">
    <property type="entry name" value="REC_hyHK_CKI1_RcsC-like"/>
    <property type="match status" value="1"/>
</dbReference>
<dbReference type="Gene3D" id="3.40.50.2300">
    <property type="match status" value="1"/>
</dbReference>
<comment type="caution">
    <text evidence="5">The sequence shown here is derived from an EMBL/GenBank/DDBJ whole genome shotgun (WGS) entry which is preliminary data.</text>
</comment>
<protein>
    <recommendedName>
        <fullName evidence="4">Response regulatory domain-containing protein</fullName>
    </recommendedName>
</protein>
<evidence type="ECO:0000313" key="6">
    <source>
        <dbReference type="Proteomes" id="UP000838763"/>
    </source>
</evidence>
<keyword evidence="6" id="KW-1185">Reference proteome</keyword>
<name>A0A9P1MDX3_9PEZI</name>
<dbReference type="InterPro" id="IPR011006">
    <property type="entry name" value="CheY-like_superfamily"/>
</dbReference>
<dbReference type="EMBL" id="CALLCH030000017">
    <property type="protein sequence ID" value="CAI4217767.1"/>
    <property type="molecule type" value="Genomic_DNA"/>
</dbReference>
<evidence type="ECO:0000259" key="4">
    <source>
        <dbReference type="PROSITE" id="PS50110"/>
    </source>
</evidence>
<dbReference type="AlphaFoldDB" id="A0A9P1MDX3"/>
<organism evidence="5 6">
    <name type="scientific">Parascedosporium putredinis</name>
    <dbReference type="NCBI Taxonomy" id="1442378"/>
    <lineage>
        <taxon>Eukaryota</taxon>
        <taxon>Fungi</taxon>
        <taxon>Dikarya</taxon>
        <taxon>Ascomycota</taxon>
        <taxon>Pezizomycotina</taxon>
        <taxon>Sordariomycetes</taxon>
        <taxon>Hypocreomycetidae</taxon>
        <taxon>Microascales</taxon>
        <taxon>Microascaceae</taxon>
        <taxon>Parascedosporium</taxon>
    </lineage>
</organism>
<dbReference type="PROSITE" id="PS50110">
    <property type="entry name" value="RESPONSE_REGULATORY"/>
    <property type="match status" value="1"/>
</dbReference>
<evidence type="ECO:0000256" key="1">
    <source>
        <dbReference type="ARBA" id="ARBA00022553"/>
    </source>
</evidence>
<evidence type="ECO:0000256" key="3">
    <source>
        <dbReference type="PROSITE-ProRule" id="PRU00169"/>
    </source>
</evidence>
<dbReference type="GO" id="GO:0000160">
    <property type="term" value="P:phosphorelay signal transduction system"/>
    <property type="evidence" value="ECO:0007669"/>
    <property type="project" value="UniProtKB-KW"/>
</dbReference>
<dbReference type="PANTHER" id="PTHR45339:SF1">
    <property type="entry name" value="HYBRID SIGNAL TRANSDUCTION HISTIDINE KINASE J"/>
    <property type="match status" value="1"/>
</dbReference>
<dbReference type="PANTHER" id="PTHR45339">
    <property type="entry name" value="HYBRID SIGNAL TRANSDUCTION HISTIDINE KINASE J"/>
    <property type="match status" value="1"/>
</dbReference>
<evidence type="ECO:0000256" key="2">
    <source>
        <dbReference type="ARBA" id="ARBA00023012"/>
    </source>
</evidence>
<keyword evidence="2" id="KW-0902">Two-component regulatory system</keyword>
<dbReference type="InterPro" id="IPR001789">
    <property type="entry name" value="Sig_transdc_resp-reg_receiver"/>
</dbReference>
<keyword evidence="1 3" id="KW-0597">Phosphoprotein</keyword>
<gene>
    <name evidence="5" type="ORF">PPNO1_LOCUS7369</name>
</gene>